<evidence type="ECO:0000313" key="2">
    <source>
        <dbReference type="Proteomes" id="UP000185936"/>
    </source>
</evidence>
<proteinExistence type="predicted"/>
<dbReference type="PANTHER" id="PTHR32432">
    <property type="entry name" value="CELL DIVISION PROTEIN FTSA-RELATED"/>
    <property type="match status" value="1"/>
</dbReference>
<dbReference type="Proteomes" id="UP000185936">
    <property type="component" value="Unassembled WGS sequence"/>
</dbReference>
<dbReference type="EMBL" id="FTNR01000022">
    <property type="protein sequence ID" value="SIS19139.1"/>
    <property type="molecule type" value="Genomic_DNA"/>
</dbReference>
<dbReference type="InterPro" id="IPR009377">
    <property type="entry name" value="EutA"/>
</dbReference>
<protein>
    <submittedName>
        <fullName evidence="1">Ethanolamine utilization protein EutA</fullName>
    </submittedName>
</protein>
<evidence type="ECO:0000313" key="1">
    <source>
        <dbReference type="EMBL" id="SIS19139.1"/>
    </source>
</evidence>
<dbReference type="InterPro" id="IPR050696">
    <property type="entry name" value="FtsA/MreB"/>
</dbReference>
<organism evidence="1 2">
    <name type="scientific">Natronorubrum thiooxidans</name>
    <dbReference type="NCBI Taxonomy" id="308853"/>
    <lineage>
        <taxon>Archaea</taxon>
        <taxon>Methanobacteriati</taxon>
        <taxon>Methanobacteriota</taxon>
        <taxon>Stenosarchaea group</taxon>
        <taxon>Halobacteria</taxon>
        <taxon>Halobacteriales</taxon>
        <taxon>Natrialbaceae</taxon>
        <taxon>Natronorubrum</taxon>
    </lineage>
</organism>
<dbReference type="Gene3D" id="3.30.420.40">
    <property type="match status" value="1"/>
</dbReference>
<dbReference type="PIRSF" id="PIRSF012293">
    <property type="entry name" value="EutA"/>
    <property type="match status" value="1"/>
</dbReference>
<gene>
    <name evidence="1" type="ORF">SAMN05421752_1225</name>
</gene>
<dbReference type="InterPro" id="IPR043129">
    <property type="entry name" value="ATPase_NBD"/>
</dbReference>
<dbReference type="Pfam" id="PF06277">
    <property type="entry name" value="EutA"/>
    <property type="match status" value="1"/>
</dbReference>
<dbReference type="STRING" id="308853.SAMN05421752_1225"/>
<dbReference type="PANTHER" id="PTHR32432:SF13">
    <property type="entry name" value="ETHANOLAMINE AMMONIA-LYASE REACTIVASE EUTA"/>
    <property type="match status" value="1"/>
</dbReference>
<name>A0A1N7H2T0_9EURY</name>
<reference evidence="2" key="1">
    <citation type="submission" date="2017-01" db="EMBL/GenBank/DDBJ databases">
        <authorList>
            <person name="Varghese N."/>
            <person name="Submissions S."/>
        </authorList>
    </citation>
    <scope>NUCLEOTIDE SEQUENCE [LARGE SCALE GENOMIC DNA]</scope>
    <source>
        <strain evidence="2">type strain: HArc-</strain>
    </source>
</reference>
<dbReference type="OrthoDB" id="163865at2157"/>
<accession>A0A1N7H2T0</accession>
<keyword evidence="2" id="KW-1185">Reference proteome</keyword>
<dbReference type="RefSeq" id="WP_076610744.1">
    <property type="nucleotide sequence ID" value="NZ_FTNR01000022.1"/>
</dbReference>
<dbReference type="AlphaFoldDB" id="A0A1N7H2T0"/>
<dbReference type="SUPFAM" id="SSF53067">
    <property type="entry name" value="Actin-like ATPase domain"/>
    <property type="match status" value="1"/>
</dbReference>
<sequence length="481" mass="51198">MHDTSPETLSSIGIDIGTTTTQVIITDLELSLPTYDGAGAVEVVDRRIRYRSPIRETPFDGDRSIDTEAVEAFIDADVQNAGLATKEIDTGAVIATGEAARRTNAEALINRLAERTGEFVVATAGASLEAVLAGYGSGAGARSKTDGSTIVTVDIGGGTTNIAVFEDGEPLQTRCLDVGGRLVQFNADGTANAVTEPVSHCQLPDGPTIEIGTKRPEAVWRGLARRLADHVFDAIEGPPFDEVTRALSVTDLPDTAVDVDEVVFTGGVGRLVSDPDIDDCDPLKYGDLGVRLAAAIRTHERFDALPVRSSSEDIRATVIGAGTRTTTFTGRTIAPATELLPARNLPVLALDGIATADSIDDIRARTAAAIRTAQARRDVSGAFALHISNVGPLTYDRLRLVARGITVAYECRADESRPLILLTEQNCAKVLGQLLESMIDDRSVMVLDELAVSEDEYVDFDTPIMEHTAVPVTIKTLVFDE</sequence>